<reference evidence="2 3" key="1">
    <citation type="journal article" date="2018" name="Sci. Rep.">
        <title>Genomic signatures of local adaptation to the degree of environmental predictability in rotifers.</title>
        <authorList>
            <person name="Franch-Gras L."/>
            <person name="Hahn C."/>
            <person name="Garcia-Roger E.M."/>
            <person name="Carmona M.J."/>
            <person name="Serra M."/>
            <person name="Gomez A."/>
        </authorList>
    </citation>
    <scope>NUCLEOTIDE SEQUENCE [LARGE SCALE GENOMIC DNA]</scope>
    <source>
        <strain evidence="2">HYR1</strain>
    </source>
</reference>
<accession>A0A3M7QP30</accession>
<dbReference type="EMBL" id="REGN01005510">
    <property type="protein sequence ID" value="RNA13090.1"/>
    <property type="molecule type" value="Genomic_DNA"/>
</dbReference>
<gene>
    <name evidence="2" type="ORF">BpHYR1_020515</name>
</gene>
<protein>
    <submittedName>
        <fullName evidence="2">Uncharacterized protein</fullName>
    </submittedName>
</protein>
<evidence type="ECO:0000256" key="1">
    <source>
        <dbReference type="SAM" id="Phobius"/>
    </source>
</evidence>
<keyword evidence="1" id="KW-0812">Transmembrane</keyword>
<keyword evidence="3" id="KW-1185">Reference proteome</keyword>
<feature type="transmembrane region" description="Helical" evidence="1">
    <location>
        <begin position="34"/>
        <end position="57"/>
    </location>
</feature>
<dbReference type="Proteomes" id="UP000276133">
    <property type="component" value="Unassembled WGS sequence"/>
</dbReference>
<name>A0A3M7QP30_BRAPC</name>
<organism evidence="2 3">
    <name type="scientific">Brachionus plicatilis</name>
    <name type="common">Marine rotifer</name>
    <name type="synonym">Brachionus muelleri</name>
    <dbReference type="NCBI Taxonomy" id="10195"/>
    <lineage>
        <taxon>Eukaryota</taxon>
        <taxon>Metazoa</taxon>
        <taxon>Spiralia</taxon>
        <taxon>Gnathifera</taxon>
        <taxon>Rotifera</taxon>
        <taxon>Eurotatoria</taxon>
        <taxon>Monogononta</taxon>
        <taxon>Pseudotrocha</taxon>
        <taxon>Ploima</taxon>
        <taxon>Brachionidae</taxon>
        <taxon>Brachionus</taxon>
    </lineage>
</organism>
<evidence type="ECO:0000313" key="2">
    <source>
        <dbReference type="EMBL" id="RNA13090.1"/>
    </source>
</evidence>
<sequence length="140" mass="16333">MYSLARSSFSCSSLRINWLSRLNSLSKRMEGSSLSAWASFTSWYFFSNFFSFFSLIFECKLIHICSSSLKLCSLRCFFGRLTRKYLSTPSKSSANRSRWDALSSERAMENKTTMPSLRNKSRMWNTMKRGNFAVYSVRNH</sequence>
<dbReference type="AlphaFoldDB" id="A0A3M7QP30"/>
<keyword evidence="1" id="KW-1133">Transmembrane helix</keyword>
<proteinExistence type="predicted"/>
<comment type="caution">
    <text evidence="2">The sequence shown here is derived from an EMBL/GenBank/DDBJ whole genome shotgun (WGS) entry which is preliminary data.</text>
</comment>
<evidence type="ECO:0000313" key="3">
    <source>
        <dbReference type="Proteomes" id="UP000276133"/>
    </source>
</evidence>
<keyword evidence="1" id="KW-0472">Membrane</keyword>